<evidence type="ECO:0000256" key="7">
    <source>
        <dbReference type="SAM" id="MobiDB-lite"/>
    </source>
</evidence>
<keyword evidence="4 9" id="KW-0223">Dioxygenase</keyword>
<reference evidence="9 10" key="1">
    <citation type="submission" date="2018-05" db="EMBL/GenBank/DDBJ databases">
        <title>Genome sequencing and assembly of the regulated plant pathogen Lachnellula willkommii and related sister species for the development of diagnostic species identification markers.</title>
        <authorList>
            <person name="Giroux E."/>
            <person name="Bilodeau G."/>
        </authorList>
    </citation>
    <scope>NUCLEOTIDE SEQUENCE [LARGE SCALE GENOMIC DNA]</scope>
    <source>
        <strain evidence="9 10">CBS 185.66</strain>
    </source>
</reference>
<dbReference type="InterPro" id="IPR042098">
    <property type="entry name" value="TauD-like_sf"/>
</dbReference>
<dbReference type="AlphaFoldDB" id="A0A8H8U0N6"/>
<comment type="caution">
    <text evidence="9">The sequence shown here is derived from an EMBL/GenBank/DDBJ whole genome shotgun (WGS) entry which is preliminary data.</text>
</comment>
<evidence type="ECO:0000313" key="9">
    <source>
        <dbReference type="EMBL" id="TVY27082.1"/>
    </source>
</evidence>
<dbReference type="Pfam" id="PF02668">
    <property type="entry name" value="TauD"/>
    <property type="match status" value="1"/>
</dbReference>
<gene>
    <name evidence="9" type="ORF">LHYA1_G003154</name>
</gene>
<feature type="region of interest" description="Disordered" evidence="7">
    <location>
        <begin position="348"/>
        <end position="374"/>
    </location>
</feature>
<keyword evidence="6" id="KW-0408">Iron</keyword>
<dbReference type="GeneID" id="41983352"/>
<keyword evidence="3" id="KW-0479">Metal-binding</keyword>
<evidence type="ECO:0000256" key="4">
    <source>
        <dbReference type="ARBA" id="ARBA00022964"/>
    </source>
</evidence>
<dbReference type="PANTHER" id="PTHR30468:SF10">
    <property type="entry name" value="TAUD_TFDA-LIKE DOMAIN-CONTAINING PROTEIN"/>
    <property type="match status" value="1"/>
</dbReference>
<sequence>MPSPSEALLRAPLSYSHTLDEYESFDVTGPIGREFPKVQLSELLKDDAKIKDLAILASQRGALFFRAQDISNDQMKDLGNKLGELTNKPSDSKLHRHALSSKDNVKNHDENGKTDEEVFFVSSVREKENHRNRFDAPLPKLASYLWHSDISFEHIPADYGVLKMAEMPNDVGGDTIFACAYEMYDRMSPYWQKLCDGLTATHFQPVFSRVLQQSKDPLITENRGHPENTGLDFSATHPVVRTNPVTGWKHLFAAGQQIHDGKINGVTDREEEMMKQYFLQLITENHDLQCRFKWGVNDIVVWDNRSTFHSATNDYNGKRKLIRITSIGERPYLDPNSLSRAQALKKEDPLLQVVTPPAEPEEPAQGRKKRQRVV</sequence>
<name>A0A8H8U0N6_9HELO</name>
<evidence type="ECO:0000256" key="2">
    <source>
        <dbReference type="ARBA" id="ARBA00005896"/>
    </source>
</evidence>
<keyword evidence="10" id="KW-1185">Reference proteome</keyword>
<organism evidence="9 10">
    <name type="scientific">Lachnellula hyalina</name>
    <dbReference type="NCBI Taxonomy" id="1316788"/>
    <lineage>
        <taxon>Eukaryota</taxon>
        <taxon>Fungi</taxon>
        <taxon>Dikarya</taxon>
        <taxon>Ascomycota</taxon>
        <taxon>Pezizomycotina</taxon>
        <taxon>Leotiomycetes</taxon>
        <taxon>Helotiales</taxon>
        <taxon>Lachnaceae</taxon>
        <taxon>Lachnellula</taxon>
    </lineage>
</organism>
<keyword evidence="5" id="KW-0560">Oxidoreductase</keyword>
<dbReference type="InterPro" id="IPR003819">
    <property type="entry name" value="TauD/TfdA-like"/>
</dbReference>
<dbReference type="Gene3D" id="3.60.130.10">
    <property type="entry name" value="Clavaminate synthase-like"/>
    <property type="match status" value="1"/>
</dbReference>
<evidence type="ECO:0000256" key="5">
    <source>
        <dbReference type="ARBA" id="ARBA00023002"/>
    </source>
</evidence>
<dbReference type="OrthoDB" id="10257314at2759"/>
<dbReference type="GO" id="GO:0005737">
    <property type="term" value="C:cytoplasm"/>
    <property type="evidence" value="ECO:0007669"/>
    <property type="project" value="TreeGrafter"/>
</dbReference>
<dbReference type="EMBL" id="QGMH01000055">
    <property type="protein sequence ID" value="TVY27082.1"/>
    <property type="molecule type" value="Genomic_DNA"/>
</dbReference>
<dbReference type="InterPro" id="IPR051323">
    <property type="entry name" value="AtsK-like"/>
</dbReference>
<dbReference type="SUPFAM" id="SSF51197">
    <property type="entry name" value="Clavaminate synthase-like"/>
    <property type="match status" value="1"/>
</dbReference>
<accession>A0A8H8U0N6</accession>
<dbReference type="Proteomes" id="UP000431533">
    <property type="component" value="Unassembled WGS sequence"/>
</dbReference>
<dbReference type="RefSeq" id="XP_031005870.1">
    <property type="nucleotide sequence ID" value="XM_031148128.1"/>
</dbReference>
<evidence type="ECO:0000313" key="10">
    <source>
        <dbReference type="Proteomes" id="UP000431533"/>
    </source>
</evidence>
<comment type="cofactor">
    <cofactor evidence="1">
        <name>Fe(2+)</name>
        <dbReference type="ChEBI" id="CHEBI:29033"/>
    </cofactor>
</comment>
<dbReference type="GO" id="GO:0046872">
    <property type="term" value="F:metal ion binding"/>
    <property type="evidence" value="ECO:0007669"/>
    <property type="project" value="UniProtKB-KW"/>
</dbReference>
<proteinExistence type="inferred from homology"/>
<dbReference type="GO" id="GO:0016706">
    <property type="term" value="F:2-oxoglutarate-dependent dioxygenase activity"/>
    <property type="evidence" value="ECO:0007669"/>
    <property type="project" value="TreeGrafter"/>
</dbReference>
<protein>
    <submittedName>
        <fullName evidence="9">Putative alpha-ketoglutarate-dependent sulfonate dioxygenase</fullName>
    </submittedName>
</protein>
<dbReference type="PANTHER" id="PTHR30468">
    <property type="entry name" value="ALPHA-KETOGLUTARATE-DEPENDENT SULFONATE DIOXYGENASE"/>
    <property type="match status" value="1"/>
</dbReference>
<feature type="domain" description="TauD/TfdA-like" evidence="8">
    <location>
        <begin position="25"/>
        <end position="325"/>
    </location>
</feature>
<evidence type="ECO:0000256" key="6">
    <source>
        <dbReference type="ARBA" id="ARBA00023004"/>
    </source>
</evidence>
<evidence type="ECO:0000259" key="8">
    <source>
        <dbReference type="Pfam" id="PF02668"/>
    </source>
</evidence>
<evidence type="ECO:0000256" key="3">
    <source>
        <dbReference type="ARBA" id="ARBA00022723"/>
    </source>
</evidence>
<comment type="similarity">
    <text evidence="2">Belongs to the TfdA dioxygenase family.</text>
</comment>
<evidence type="ECO:0000256" key="1">
    <source>
        <dbReference type="ARBA" id="ARBA00001954"/>
    </source>
</evidence>